<keyword evidence="2 4" id="KW-0658">Purine biosynthesis</keyword>
<comment type="pathway">
    <text evidence="4 5">Purine metabolism; IMP biosynthesis via de novo pathway; 5-amino-1-(5-phospho-D-ribosyl)imidazole-4-carboxylate from 5-amino-1-(5-phospho-D-ribosyl)imidazole (N5-CAIR route): step 1/2.</text>
</comment>
<evidence type="ECO:0000256" key="3">
    <source>
        <dbReference type="ARBA" id="ARBA00022840"/>
    </source>
</evidence>
<dbReference type="InterPro" id="IPR011761">
    <property type="entry name" value="ATP-grasp"/>
</dbReference>
<gene>
    <name evidence="4 5" type="primary">purK</name>
    <name evidence="7" type="ORF">EDD80_109146</name>
</gene>
<protein>
    <recommendedName>
        <fullName evidence="4 5">N5-carboxyaminoimidazole ribonucleotide synthase</fullName>
        <shortName evidence="4 5">N5-CAIR synthase</shortName>
        <ecNumber evidence="4 5">6.3.4.18</ecNumber>
    </recommendedName>
    <alternativeName>
        <fullName evidence="4 5">5-(carboxyamino)imidazole ribonucleotide synthetase</fullName>
    </alternativeName>
</protein>
<dbReference type="EC" id="6.3.4.18" evidence="4 5"/>
<dbReference type="InterPro" id="IPR013815">
    <property type="entry name" value="ATP_grasp_subdomain_1"/>
</dbReference>
<dbReference type="HAMAP" id="MF_01928">
    <property type="entry name" value="PurK"/>
    <property type="match status" value="1"/>
</dbReference>
<dbReference type="GO" id="GO:0005524">
    <property type="term" value="F:ATP binding"/>
    <property type="evidence" value="ECO:0007669"/>
    <property type="project" value="UniProtKB-UniRule"/>
</dbReference>
<dbReference type="InterPro" id="IPR003135">
    <property type="entry name" value="ATP-grasp_carboxylate-amine"/>
</dbReference>
<evidence type="ECO:0000313" key="7">
    <source>
        <dbReference type="EMBL" id="TCS86116.1"/>
    </source>
</evidence>
<dbReference type="Gene3D" id="3.30.470.20">
    <property type="entry name" value="ATP-grasp fold, B domain"/>
    <property type="match status" value="1"/>
</dbReference>
<comment type="caution">
    <text evidence="7">The sequence shown here is derived from an EMBL/GenBank/DDBJ whole genome shotgun (WGS) entry which is preliminary data.</text>
</comment>
<dbReference type="PANTHER" id="PTHR11609">
    <property type="entry name" value="PURINE BIOSYNTHESIS PROTEIN 6/7, PUR6/7"/>
    <property type="match status" value="1"/>
</dbReference>
<accession>A0A4R3KQ98</accession>
<evidence type="ECO:0000256" key="4">
    <source>
        <dbReference type="HAMAP-Rule" id="MF_01928"/>
    </source>
</evidence>
<feature type="binding site" evidence="4">
    <location>
        <position position="185"/>
    </location>
    <ligand>
        <name>ATP</name>
        <dbReference type="ChEBI" id="CHEBI:30616"/>
    </ligand>
</feature>
<comment type="function">
    <text evidence="4">Catalyzes the ATP-dependent conversion of 5-aminoimidazole ribonucleotide (AIR) and HCO(3)(-) to N5-carboxyaminoimidazole ribonucleotide (N5-CAIR).</text>
</comment>
<dbReference type="InterPro" id="IPR016185">
    <property type="entry name" value="PreATP-grasp_dom_sf"/>
</dbReference>
<evidence type="ECO:0000313" key="8">
    <source>
        <dbReference type="Proteomes" id="UP000295807"/>
    </source>
</evidence>
<reference evidence="7 8" key="1">
    <citation type="submission" date="2019-03" db="EMBL/GenBank/DDBJ databases">
        <title>Genomic Encyclopedia of Type Strains, Phase IV (KMG-IV): sequencing the most valuable type-strain genomes for metagenomic binning, comparative biology and taxonomic classification.</title>
        <authorList>
            <person name="Goeker M."/>
        </authorList>
    </citation>
    <scope>NUCLEOTIDE SEQUENCE [LARGE SCALE GENOMIC DNA]</scope>
    <source>
        <strain evidence="7 8">DSM 21100</strain>
    </source>
</reference>
<dbReference type="NCBIfam" id="TIGR01161">
    <property type="entry name" value="purK"/>
    <property type="match status" value="1"/>
</dbReference>
<dbReference type="Proteomes" id="UP000295807">
    <property type="component" value="Unassembled WGS sequence"/>
</dbReference>
<dbReference type="Gene3D" id="3.30.1490.20">
    <property type="entry name" value="ATP-grasp fold, A domain"/>
    <property type="match status" value="1"/>
</dbReference>
<feature type="domain" description="ATP-grasp" evidence="6">
    <location>
        <begin position="112"/>
        <end position="294"/>
    </location>
</feature>
<keyword evidence="8" id="KW-1185">Reference proteome</keyword>
<dbReference type="Gene3D" id="3.40.50.20">
    <property type="match status" value="1"/>
</dbReference>
<evidence type="ECO:0000259" key="6">
    <source>
        <dbReference type="PROSITE" id="PS50975"/>
    </source>
</evidence>
<dbReference type="SUPFAM" id="SSF51246">
    <property type="entry name" value="Rudiment single hybrid motif"/>
    <property type="match status" value="1"/>
</dbReference>
<dbReference type="GO" id="GO:0005829">
    <property type="term" value="C:cytosol"/>
    <property type="evidence" value="ECO:0007669"/>
    <property type="project" value="TreeGrafter"/>
</dbReference>
<feature type="binding site" evidence="4">
    <location>
        <position position="146"/>
    </location>
    <ligand>
        <name>ATP</name>
        <dbReference type="ChEBI" id="CHEBI:30616"/>
    </ligand>
</feature>
<evidence type="ECO:0000256" key="1">
    <source>
        <dbReference type="ARBA" id="ARBA00022741"/>
    </source>
</evidence>
<dbReference type="PROSITE" id="PS50975">
    <property type="entry name" value="ATP_GRASP"/>
    <property type="match status" value="1"/>
</dbReference>
<dbReference type="RefSeq" id="WP_132129920.1">
    <property type="nucleotide sequence ID" value="NZ_CP042432.1"/>
</dbReference>
<dbReference type="AlphaFoldDB" id="A0A4R3KQ98"/>
<dbReference type="SUPFAM" id="SSF56059">
    <property type="entry name" value="Glutathione synthetase ATP-binding domain-like"/>
    <property type="match status" value="1"/>
</dbReference>
<evidence type="ECO:0000256" key="5">
    <source>
        <dbReference type="RuleBase" id="RU361200"/>
    </source>
</evidence>
<name>A0A4R3KQ98_9SPHI</name>
<feature type="binding site" evidence="4">
    <location>
        <begin position="264"/>
        <end position="265"/>
    </location>
    <ligand>
        <name>ATP</name>
        <dbReference type="ChEBI" id="CHEBI:30616"/>
    </ligand>
</feature>
<dbReference type="Pfam" id="PF02222">
    <property type="entry name" value="ATP-grasp"/>
    <property type="match status" value="1"/>
</dbReference>
<sequence length="380" mass="42627">MQAFNSADFRLGILGGGQLGKMLIQSAMDFGIEVHVLDPDYNASCSSYCHHFKVGSFKDFRDVYHFGKSLDLLTIEIENVNVEALKRLQEEGRRVFPQPELVELIQDKGLQKDFFIENGIPTAPFVKIKDKEELRQHTGKFPAVQKLRKSGYDGRGVFKINSPDDLANAFNEPSILEERVDFEKELSVLAARNESGEVVTYDVVEMEFNPEANLVEMLFSPALISPEMAREAREIAVKVIEKLNLVGLLAVEIFATRDGKLLVNELAPRPHNSGHHTIEACVTSQYEQHLRAILNLPLGSTRLHSNAVMVNLLGAPGYTGDARYEGFPELAGLEGVHIHLYSKKKTKPFRKMGHVTITDNDLDKALEKARLIKEKFKIIA</sequence>
<dbReference type="InterPro" id="IPR054350">
    <property type="entry name" value="PurT/PurK_preATP-grasp"/>
</dbReference>
<feature type="binding site" evidence="4">
    <location>
        <position position="108"/>
    </location>
    <ligand>
        <name>ATP</name>
        <dbReference type="ChEBI" id="CHEBI:30616"/>
    </ligand>
</feature>
<dbReference type="SUPFAM" id="SSF52440">
    <property type="entry name" value="PreATP-grasp domain"/>
    <property type="match status" value="1"/>
</dbReference>
<dbReference type="Pfam" id="PF17769">
    <property type="entry name" value="PurK_C"/>
    <property type="match status" value="1"/>
</dbReference>
<dbReference type="GO" id="GO:0004638">
    <property type="term" value="F:phosphoribosylaminoimidazole carboxylase activity"/>
    <property type="evidence" value="ECO:0007669"/>
    <property type="project" value="InterPro"/>
</dbReference>
<organism evidence="7 8">
    <name type="scientific">Anseongella ginsenosidimutans</name>
    <dbReference type="NCBI Taxonomy" id="496056"/>
    <lineage>
        <taxon>Bacteria</taxon>
        <taxon>Pseudomonadati</taxon>
        <taxon>Bacteroidota</taxon>
        <taxon>Sphingobacteriia</taxon>
        <taxon>Sphingobacteriales</taxon>
        <taxon>Sphingobacteriaceae</taxon>
        <taxon>Anseongella</taxon>
    </lineage>
</organism>
<dbReference type="GO" id="GO:0046872">
    <property type="term" value="F:metal ion binding"/>
    <property type="evidence" value="ECO:0007669"/>
    <property type="project" value="InterPro"/>
</dbReference>
<comment type="caution">
    <text evidence="4">Lacks conserved residue(s) required for the propagation of feature annotation.</text>
</comment>
<proteinExistence type="inferred from homology"/>
<dbReference type="EMBL" id="SMAD01000009">
    <property type="protein sequence ID" value="TCS86116.1"/>
    <property type="molecule type" value="Genomic_DNA"/>
</dbReference>
<comment type="function">
    <text evidence="5">Catalyzes the ATP-dependent conversion of 5-aminoimidazole ribonucleotide (AIR) and HCO(3)- to N5-carboxyaminoimidazole ribonucleotide (N5-CAIR).</text>
</comment>
<dbReference type="NCBIfam" id="NF004679">
    <property type="entry name" value="PRK06019.1-5"/>
    <property type="match status" value="1"/>
</dbReference>
<dbReference type="Pfam" id="PF22660">
    <property type="entry name" value="RS_preATP-grasp-like"/>
    <property type="match status" value="1"/>
</dbReference>
<evidence type="ECO:0000256" key="2">
    <source>
        <dbReference type="ARBA" id="ARBA00022755"/>
    </source>
</evidence>
<dbReference type="GO" id="GO:0034028">
    <property type="term" value="F:5-(carboxyamino)imidazole ribonucleotide synthase activity"/>
    <property type="evidence" value="ECO:0007669"/>
    <property type="project" value="UniProtKB-UniRule"/>
</dbReference>
<keyword evidence="4 5" id="KW-0436">Ligase</keyword>
<keyword evidence="1 4" id="KW-0547">Nucleotide-binding</keyword>
<dbReference type="InterPro" id="IPR040686">
    <property type="entry name" value="PurK_C"/>
</dbReference>
<dbReference type="InterPro" id="IPR005875">
    <property type="entry name" value="PurK"/>
</dbReference>
<dbReference type="InterPro" id="IPR011054">
    <property type="entry name" value="Rudment_hybrid_motif"/>
</dbReference>
<comment type="catalytic activity">
    <reaction evidence="4 5">
        <text>5-amino-1-(5-phospho-beta-D-ribosyl)imidazole + hydrogencarbonate + ATP = 5-carboxyamino-1-(5-phospho-D-ribosyl)imidazole + ADP + phosphate + 2 H(+)</text>
        <dbReference type="Rhea" id="RHEA:19317"/>
        <dbReference type="ChEBI" id="CHEBI:15378"/>
        <dbReference type="ChEBI" id="CHEBI:17544"/>
        <dbReference type="ChEBI" id="CHEBI:30616"/>
        <dbReference type="ChEBI" id="CHEBI:43474"/>
        <dbReference type="ChEBI" id="CHEBI:58730"/>
        <dbReference type="ChEBI" id="CHEBI:137981"/>
        <dbReference type="ChEBI" id="CHEBI:456216"/>
        <dbReference type="EC" id="6.3.4.18"/>
    </reaction>
</comment>
<dbReference type="PANTHER" id="PTHR11609:SF5">
    <property type="entry name" value="PHOSPHORIBOSYLAMINOIMIDAZOLE CARBOXYLASE"/>
    <property type="match status" value="1"/>
</dbReference>
<dbReference type="OrthoDB" id="9804625at2"/>
<comment type="subunit">
    <text evidence="4 5">Homodimer.</text>
</comment>
<feature type="binding site" evidence="4">
    <location>
        <begin position="177"/>
        <end position="180"/>
    </location>
    <ligand>
        <name>ATP</name>
        <dbReference type="ChEBI" id="CHEBI:30616"/>
    </ligand>
</feature>
<dbReference type="GO" id="GO:0006189">
    <property type="term" value="P:'de novo' IMP biosynthetic process"/>
    <property type="evidence" value="ECO:0007669"/>
    <property type="project" value="UniProtKB-UniRule"/>
</dbReference>
<dbReference type="UniPathway" id="UPA00074">
    <property type="reaction ID" value="UER00942"/>
</dbReference>
<keyword evidence="3 4" id="KW-0067">ATP-binding</keyword>
<comment type="similarity">
    <text evidence="4 5">Belongs to the PurK/PurT family.</text>
</comment>